<gene>
    <name evidence="9" type="ORF">SAMN02745134_01469</name>
</gene>
<dbReference type="EMBL" id="FWXH01000003">
    <property type="protein sequence ID" value="SMC21859.1"/>
    <property type="molecule type" value="Genomic_DNA"/>
</dbReference>
<dbReference type="GO" id="GO:0016787">
    <property type="term" value="F:hydrolase activity"/>
    <property type="evidence" value="ECO:0007669"/>
    <property type="project" value="UniProtKB-KW"/>
</dbReference>
<feature type="transmembrane region" description="Helical" evidence="7">
    <location>
        <begin position="62"/>
        <end position="81"/>
    </location>
</feature>
<keyword evidence="4" id="KW-0378">Hydrolase</keyword>
<name>A0A1W1XD91_9CLOT</name>
<feature type="transmembrane region" description="Helical" evidence="7">
    <location>
        <begin position="32"/>
        <end position="56"/>
    </location>
</feature>
<sequence>MYSNILKQINIFDNYVLFIINRKMKNKYLDKVMPVITSLGNLGVVWLAIAVILLFVEKNKSIGEVVILTMIFSTIVGEGIIKHLVKRVRPCNQKNNSTLLIVKPISYSFPSGHTLSSFAAAEVLSIYFINYKIIFITIALLIALSRIYLYVHYPTDVIAGMLIGILCSKLIFIILQEIYINNVGTFLKNIL</sequence>
<evidence type="ECO:0000256" key="6">
    <source>
        <dbReference type="ARBA" id="ARBA00023136"/>
    </source>
</evidence>
<dbReference type="OrthoDB" id="9789113at2"/>
<evidence type="ECO:0000256" key="1">
    <source>
        <dbReference type="ARBA" id="ARBA00004651"/>
    </source>
</evidence>
<keyword evidence="6 7" id="KW-0472">Membrane</keyword>
<keyword evidence="10" id="KW-1185">Reference proteome</keyword>
<dbReference type="Pfam" id="PF01569">
    <property type="entry name" value="PAP2"/>
    <property type="match status" value="1"/>
</dbReference>
<feature type="transmembrane region" description="Helical" evidence="7">
    <location>
        <begin position="157"/>
        <end position="180"/>
    </location>
</feature>
<dbReference type="SUPFAM" id="SSF48317">
    <property type="entry name" value="Acid phosphatase/Vanadium-dependent haloperoxidase"/>
    <property type="match status" value="1"/>
</dbReference>
<accession>A0A1W1XD91</accession>
<dbReference type="GO" id="GO:0005886">
    <property type="term" value="C:plasma membrane"/>
    <property type="evidence" value="ECO:0007669"/>
    <property type="project" value="UniProtKB-SubCell"/>
</dbReference>
<dbReference type="AlphaFoldDB" id="A0A1W1XD91"/>
<dbReference type="InterPro" id="IPR036938">
    <property type="entry name" value="PAP2/HPO_sf"/>
</dbReference>
<dbReference type="PANTHER" id="PTHR14969:SF62">
    <property type="entry name" value="DECAPRENYLPHOSPHORYL-5-PHOSPHORIBOSE PHOSPHATASE RV3807C-RELATED"/>
    <property type="match status" value="1"/>
</dbReference>
<dbReference type="Proteomes" id="UP000192468">
    <property type="component" value="Unassembled WGS sequence"/>
</dbReference>
<keyword evidence="5 7" id="KW-1133">Transmembrane helix</keyword>
<organism evidence="9 10">
    <name type="scientific">Clostridium acidisoli DSM 12555</name>
    <dbReference type="NCBI Taxonomy" id="1121291"/>
    <lineage>
        <taxon>Bacteria</taxon>
        <taxon>Bacillati</taxon>
        <taxon>Bacillota</taxon>
        <taxon>Clostridia</taxon>
        <taxon>Eubacteriales</taxon>
        <taxon>Clostridiaceae</taxon>
        <taxon>Clostridium</taxon>
    </lineage>
</organism>
<dbReference type="SMART" id="SM00014">
    <property type="entry name" value="acidPPc"/>
    <property type="match status" value="1"/>
</dbReference>
<feature type="domain" description="Phosphatidic acid phosphatase type 2/haloperoxidase" evidence="8">
    <location>
        <begin position="62"/>
        <end position="172"/>
    </location>
</feature>
<evidence type="ECO:0000256" key="5">
    <source>
        <dbReference type="ARBA" id="ARBA00022989"/>
    </source>
</evidence>
<dbReference type="InterPro" id="IPR000326">
    <property type="entry name" value="PAP2/HPO"/>
</dbReference>
<keyword evidence="2" id="KW-1003">Cell membrane</keyword>
<dbReference type="PANTHER" id="PTHR14969">
    <property type="entry name" value="SPHINGOSINE-1-PHOSPHATE PHOSPHOHYDROLASE"/>
    <property type="match status" value="1"/>
</dbReference>
<protein>
    <submittedName>
        <fullName evidence="9">Undecaprenyl-diphosphatase</fullName>
    </submittedName>
</protein>
<comment type="subcellular location">
    <subcellularLocation>
        <location evidence="1">Cell membrane</location>
        <topology evidence="1">Multi-pass membrane protein</topology>
    </subcellularLocation>
</comment>
<evidence type="ECO:0000256" key="7">
    <source>
        <dbReference type="SAM" id="Phobius"/>
    </source>
</evidence>
<dbReference type="RefSeq" id="WP_084114952.1">
    <property type="nucleotide sequence ID" value="NZ_FWXH01000003.1"/>
</dbReference>
<evidence type="ECO:0000313" key="9">
    <source>
        <dbReference type="EMBL" id="SMC21859.1"/>
    </source>
</evidence>
<dbReference type="STRING" id="1121291.SAMN02745134_01469"/>
<dbReference type="Gene3D" id="1.20.144.10">
    <property type="entry name" value="Phosphatidic acid phosphatase type 2/haloperoxidase"/>
    <property type="match status" value="1"/>
</dbReference>
<evidence type="ECO:0000256" key="4">
    <source>
        <dbReference type="ARBA" id="ARBA00022801"/>
    </source>
</evidence>
<feature type="transmembrane region" description="Helical" evidence="7">
    <location>
        <begin position="133"/>
        <end position="151"/>
    </location>
</feature>
<evidence type="ECO:0000313" key="10">
    <source>
        <dbReference type="Proteomes" id="UP000192468"/>
    </source>
</evidence>
<keyword evidence="3 7" id="KW-0812">Transmembrane</keyword>
<evidence type="ECO:0000256" key="2">
    <source>
        <dbReference type="ARBA" id="ARBA00022475"/>
    </source>
</evidence>
<reference evidence="9 10" key="1">
    <citation type="submission" date="2017-04" db="EMBL/GenBank/DDBJ databases">
        <authorList>
            <person name="Afonso C.L."/>
            <person name="Miller P.J."/>
            <person name="Scott M.A."/>
            <person name="Spackman E."/>
            <person name="Goraichik I."/>
            <person name="Dimitrov K.M."/>
            <person name="Suarez D.L."/>
            <person name="Swayne D.E."/>
        </authorList>
    </citation>
    <scope>NUCLEOTIDE SEQUENCE [LARGE SCALE GENOMIC DNA]</scope>
    <source>
        <strain evidence="9 10">DSM 12555</strain>
    </source>
</reference>
<proteinExistence type="predicted"/>
<evidence type="ECO:0000259" key="8">
    <source>
        <dbReference type="SMART" id="SM00014"/>
    </source>
</evidence>
<evidence type="ECO:0000256" key="3">
    <source>
        <dbReference type="ARBA" id="ARBA00022692"/>
    </source>
</evidence>